<dbReference type="GO" id="GO:0016616">
    <property type="term" value="F:oxidoreductase activity, acting on the CH-OH group of donors, NAD or NADP as acceptor"/>
    <property type="evidence" value="ECO:0007669"/>
    <property type="project" value="UniProtKB-ARBA"/>
</dbReference>
<dbReference type="Proteomes" id="UP000308978">
    <property type="component" value="Unassembled WGS sequence"/>
</dbReference>
<evidence type="ECO:0000313" key="6">
    <source>
        <dbReference type="Proteomes" id="UP000308978"/>
    </source>
</evidence>
<protein>
    <submittedName>
        <fullName evidence="5">Aldo/keto reductase</fullName>
    </submittedName>
</protein>
<comment type="similarity">
    <text evidence="1">Belongs to the aldo/keto reductase family.</text>
</comment>
<dbReference type="PANTHER" id="PTHR43827:SF3">
    <property type="entry name" value="NADP-DEPENDENT OXIDOREDUCTASE DOMAIN-CONTAINING PROTEIN"/>
    <property type="match status" value="1"/>
</dbReference>
<reference evidence="5 6" key="1">
    <citation type="submission" date="2019-04" db="EMBL/GenBank/DDBJ databases">
        <title>Microbes associate with the intestines of laboratory mice.</title>
        <authorList>
            <person name="Navarre W."/>
            <person name="Wong E."/>
            <person name="Huang K.C."/>
            <person name="Tropini C."/>
            <person name="Ng K."/>
            <person name="Yu B."/>
        </authorList>
    </citation>
    <scope>NUCLEOTIDE SEQUENCE [LARGE SCALE GENOMIC DNA]</scope>
    <source>
        <strain evidence="5 6">NM80_B27</strain>
    </source>
</reference>
<dbReference type="InterPro" id="IPR036812">
    <property type="entry name" value="NAD(P)_OxRdtase_dom_sf"/>
</dbReference>
<dbReference type="PANTHER" id="PTHR43827">
    <property type="entry name" value="2,5-DIKETO-D-GLUCONIC ACID REDUCTASE"/>
    <property type="match status" value="1"/>
</dbReference>
<dbReference type="EMBL" id="SSTJ01000001">
    <property type="protein sequence ID" value="THG39038.1"/>
    <property type="molecule type" value="Genomic_DNA"/>
</dbReference>
<dbReference type="Pfam" id="PF00248">
    <property type="entry name" value="Aldo_ket_red"/>
    <property type="match status" value="1"/>
</dbReference>
<comment type="caution">
    <text evidence="5">The sequence shown here is derived from an EMBL/GenBank/DDBJ whole genome shotgun (WGS) entry which is preliminary data.</text>
</comment>
<organism evidence="5 6">
    <name type="scientific">Adlercreutzia caecimuris</name>
    <dbReference type="NCBI Taxonomy" id="671266"/>
    <lineage>
        <taxon>Bacteria</taxon>
        <taxon>Bacillati</taxon>
        <taxon>Actinomycetota</taxon>
        <taxon>Coriobacteriia</taxon>
        <taxon>Eggerthellales</taxon>
        <taxon>Eggerthellaceae</taxon>
        <taxon>Adlercreutzia</taxon>
    </lineage>
</organism>
<accession>A0A4S4G828</accession>
<evidence type="ECO:0000313" key="5">
    <source>
        <dbReference type="EMBL" id="THG39038.1"/>
    </source>
</evidence>
<evidence type="ECO:0000259" key="4">
    <source>
        <dbReference type="Pfam" id="PF00248"/>
    </source>
</evidence>
<evidence type="ECO:0000256" key="2">
    <source>
        <dbReference type="ARBA" id="ARBA00022857"/>
    </source>
</evidence>
<dbReference type="SUPFAM" id="SSF51430">
    <property type="entry name" value="NAD(P)-linked oxidoreductase"/>
    <property type="match status" value="1"/>
</dbReference>
<gene>
    <name evidence="5" type="ORF">E5986_00995</name>
</gene>
<dbReference type="PRINTS" id="PR00069">
    <property type="entry name" value="ALDKETRDTASE"/>
</dbReference>
<dbReference type="AlphaFoldDB" id="A0A4S4G828"/>
<proteinExistence type="inferred from homology"/>
<feature type="domain" description="NADP-dependent oxidoreductase" evidence="4">
    <location>
        <begin position="2"/>
        <end position="141"/>
    </location>
</feature>
<evidence type="ECO:0000256" key="3">
    <source>
        <dbReference type="ARBA" id="ARBA00023002"/>
    </source>
</evidence>
<dbReference type="InterPro" id="IPR020471">
    <property type="entry name" value="AKR"/>
</dbReference>
<keyword evidence="3" id="KW-0560">Oxidoreductase</keyword>
<dbReference type="Gene3D" id="3.20.20.100">
    <property type="entry name" value="NADP-dependent oxidoreductase domain"/>
    <property type="match status" value="1"/>
</dbReference>
<keyword evidence="2" id="KW-0521">NADP</keyword>
<evidence type="ECO:0000256" key="1">
    <source>
        <dbReference type="ARBA" id="ARBA00007905"/>
    </source>
</evidence>
<dbReference type="CDD" id="cd19071">
    <property type="entry name" value="AKR_AKR1-5-like"/>
    <property type="match status" value="1"/>
</dbReference>
<sequence>MERALAAGKLRAIGLSCYYVDELTAFLPRVPVKPALVQNETHPYYQDTDVVPFIHGQGIAVQAWYPLGGRGHNDELLSDPVLASISQAHGVSIPQVILRWDLQRGVIVIPGSSNPAHIEEDTQLYHFALTEEEMAAIAALNRNEKHDWY</sequence>
<dbReference type="InterPro" id="IPR023210">
    <property type="entry name" value="NADP_OxRdtase_dom"/>
</dbReference>
<name>A0A4S4G828_9ACTN</name>